<dbReference type="EMBL" id="JAMYWD010000001">
    <property type="protein sequence ID" value="KAJ4981555.1"/>
    <property type="molecule type" value="Genomic_DNA"/>
</dbReference>
<accession>A0A9Q0R3H5</accession>
<protein>
    <recommendedName>
        <fullName evidence="5">Protein E6-like</fullName>
    </recommendedName>
</protein>
<feature type="region of interest" description="Disordered" evidence="1">
    <location>
        <begin position="308"/>
        <end position="332"/>
    </location>
</feature>
<evidence type="ECO:0000256" key="2">
    <source>
        <dbReference type="SAM" id="SignalP"/>
    </source>
</evidence>
<dbReference type="Proteomes" id="UP001141806">
    <property type="component" value="Unassembled WGS sequence"/>
</dbReference>
<feature type="compositionally biased region" description="Basic and acidic residues" evidence="1">
    <location>
        <begin position="55"/>
        <end position="65"/>
    </location>
</feature>
<reference evidence="3" key="1">
    <citation type="journal article" date="2023" name="Plant J.">
        <title>The genome of the king protea, Protea cynaroides.</title>
        <authorList>
            <person name="Chang J."/>
            <person name="Duong T.A."/>
            <person name="Schoeman C."/>
            <person name="Ma X."/>
            <person name="Roodt D."/>
            <person name="Barker N."/>
            <person name="Li Z."/>
            <person name="Van de Peer Y."/>
            <person name="Mizrachi E."/>
        </authorList>
    </citation>
    <scope>NUCLEOTIDE SEQUENCE</scope>
    <source>
        <tissue evidence="3">Young leaves</tissue>
    </source>
</reference>
<evidence type="ECO:0000313" key="4">
    <source>
        <dbReference type="Proteomes" id="UP001141806"/>
    </source>
</evidence>
<feature type="chain" id="PRO_5040470159" description="Protein E6-like" evidence="2">
    <location>
        <begin position="20"/>
        <end position="332"/>
    </location>
</feature>
<feature type="compositionally biased region" description="Acidic residues" evidence="1">
    <location>
        <begin position="322"/>
        <end position="332"/>
    </location>
</feature>
<feature type="region of interest" description="Disordered" evidence="1">
    <location>
        <begin position="33"/>
        <end position="114"/>
    </location>
</feature>
<dbReference type="InterPro" id="IPR040290">
    <property type="entry name" value="Prot_E6-like"/>
</dbReference>
<organism evidence="3 4">
    <name type="scientific">Protea cynaroides</name>
    <dbReference type="NCBI Taxonomy" id="273540"/>
    <lineage>
        <taxon>Eukaryota</taxon>
        <taxon>Viridiplantae</taxon>
        <taxon>Streptophyta</taxon>
        <taxon>Embryophyta</taxon>
        <taxon>Tracheophyta</taxon>
        <taxon>Spermatophyta</taxon>
        <taxon>Magnoliopsida</taxon>
        <taxon>Proteales</taxon>
        <taxon>Proteaceae</taxon>
        <taxon>Protea</taxon>
    </lineage>
</organism>
<dbReference type="PANTHER" id="PTHR35274">
    <property type="entry name" value="E6-LIKE PROTEIN"/>
    <property type="match status" value="1"/>
</dbReference>
<keyword evidence="4" id="KW-1185">Reference proteome</keyword>
<feature type="compositionally biased region" description="Polar residues" evidence="1">
    <location>
        <begin position="308"/>
        <end position="321"/>
    </location>
</feature>
<feature type="compositionally biased region" description="Polar residues" evidence="1">
    <location>
        <begin position="82"/>
        <end position="110"/>
    </location>
</feature>
<dbReference type="OrthoDB" id="1306371at2759"/>
<feature type="compositionally biased region" description="Basic and acidic residues" evidence="1">
    <location>
        <begin position="33"/>
        <end position="48"/>
    </location>
</feature>
<proteinExistence type="predicted"/>
<comment type="caution">
    <text evidence="3">The sequence shown here is derived from an EMBL/GenBank/DDBJ whole genome shotgun (WGS) entry which is preliminary data.</text>
</comment>
<sequence>MASAKCLAFLFLLFIISSSLQIQARESKFFSKVTHDDNNDNTSDKETEVLPETEEPSRTQDKEPSFKSQNHNGFGLYGHGSDQFSPNSVNDAHYSPTNFPEKTTTEQKSFNTGYTTNNYNYNGYENKQQSMSDTRFMDTTDLNNNNNYYRYGTKQQGMRDTEVDLNNNNNYRYGTKQQGMRDTAADLNNNNYYRYGTKQQSMSDTTVDLNNNNHYYGYGTKQQDMRNTAYLNNNNNDGNEMKKQGMSDTRFLENGKYFYDVNNENVYHDRYHNQYEKPKETQNGYDSYRGVDHSRNRYNYRGYNGNNEFTNSMDGFQNQDQEFQESQEEYVP</sequence>
<feature type="signal peptide" evidence="2">
    <location>
        <begin position="1"/>
        <end position="19"/>
    </location>
</feature>
<name>A0A9Q0R3H5_9MAGN</name>
<dbReference type="AlphaFoldDB" id="A0A9Q0R3H5"/>
<keyword evidence="2" id="KW-0732">Signal</keyword>
<gene>
    <name evidence="3" type="ORF">NE237_032392</name>
</gene>
<evidence type="ECO:0008006" key="5">
    <source>
        <dbReference type="Google" id="ProtNLM"/>
    </source>
</evidence>
<dbReference type="PANTHER" id="PTHR35274:SF2">
    <property type="entry name" value="E6-LIKE PROTEIN"/>
    <property type="match status" value="1"/>
</dbReference>
<evidence type="ECO:0000256" key="1">
    <source>
        <dbReference type="SAM" id="MobiDB-lite"/>
    </source>
</evidence>
<evidence type="ECO:0000313" key="3">
    <source>
        <dbReference type="EMBL" id="KAJ4981555.1"/>
    </source>
</evidence>